<dbReference type="Proteomes" id="UP001163105">
    <property type="component" value="Unassembled WGS sequence"/>
</dbReference>
<evidence type="ECO:0000256" key="1">
    <source>
        <dbReference type="ARBA" id="ARBA00007657"/>
    </source>
</evidence>
<dbReference type="Pfam" id="PF25782">
    <property type="entry name" value="TPR_CAND1"/>
    <property type="match status" value="1"/>
</dbReference>
<dbReference type="EMBL" id="JAQHRD010000006">
    <property type="protein sequence ID" value="KAJ6440050.1"/>
    <property type="molecule type" value="Genomic_DNA"/>
</dbReference>
<evidence type="ECO:0000313" key="6">
    <source>
        <dbReference type="EMBL" id="KAJ6440050.1"/>
    </source>
</evidence>
<evidence type="ECO:0000259" key="5">
    <source>
        <dbReference type="Pfam" id="PF08623"/>
    </source>
</evidence>
<feature type="region of interest" description="Disordered" evidence="4">
    <location>
        <begin position="535"/>
        <end position="558"/>
    </location>
</feature>
<dbReference type="SUPFAM" id="SSF48371">
    <property type="entry name" value="ARM repeat"/>
    <property type="match status" value="1"/>
</dbReference>
<comment type="similarity">
    <text evidence="1">Belongs to the CAND family.</text>
</comment>
<reference evidence="6" key="1">
    <citation type="submission" date="2023-01" db="EMBL/GenBank/DDBJ databases">
        <title>The growth and conidiation of Purpureocillium lavendulum are regulated by nitrogen source and histone H3K14 acetylation.</title>
        <authorList>
            <person name="Tang P."/>
            <person name="Han J."/>
            <person name="Zhang C."/>
            <person name="Tang P."/>
            <person name="Qi F."/>
            <person name="Zhang K."/>
            <person name="Liang L."/>
        </authorList>
    </citation>
    <scope>NUCLEOTIDE SEQUENCE</scope>
    <source>
        <strain evidence="6">YMF1.00683</strain>
    </source>
</reference>
<feature type="region of interest" description="Disordered" evidence="4">
    <location>
        <begin position="1"/>
        <end position="32"/>
    </location>
</feature>
<dbReference type="PANTHER" id="PTHR12696">
    <property type="entry name" value="TIP120"/>
    <property type="match status" value="1"/>
</dbReference>
<feature type="compositionally biased region" description="Low complexity" evidence="4">
    <location>
        <begin position="549"/>
        <end position="558"/>
    </location>
</feature>
<dbReference type="Gene3D" id="1.25.10.10">
    <property type="entry name" value="Leucine-rich Repeat Variant"/>
    <property type="match status" value="1"/>
</dbReference>
<keyword evidence="2" id="KW-0677">Repeat</keyword>
<sequence>MLRNPLQAVEPPESTWRPRAPQQPHRDVGLSRPPVHACVERHPTATPVRSPIMASPAVPNPPSPQAVMAHIRKLSDPDPDFRFMALNDLLQLLNISKPDFLHHDYNIAARAVDSVIKTLDDQNSEVQNLAINLGPLVGKVPATILPPMIDKLSSLKLKNAVDNTVPSLALRSVVTALPRPVPGLPVTSDVKQAYDAIHRVLIPRLIGPGPKTQVPDTTIDLPAVPTGLLQDEESINGEAVDVLIDLVRCFGPLLQSVEVEATVQVVMQLLESTKGTSVVKKRAVVAISMLAVYVTDDQLEDVIQRLTTGLAQASTSAVTRKLYIAILGSMARSIPVRFGPHISKAAPFVLQALSDRELEQHLEKISDGEDLGQDFNEIRESALVALEAFLASCPQEMRLFTDEVISSIIRYVKYDPNYAVDDDEDMEVDDEDEDADDDDFEEDDGFEDDDDDASWKVRRCAVKAMYTLIATRGSGDLLDNGVLYSQAAPLLVKRIDEREENVRLEVISALSLLIRKTGEGLHMADLSLDEMEAEPVGQMPLSRKRRRQSSGGSASASRFMAAPGLTSPVLEKVPPTGPRADLSRLMPSIVKAGTKQLKAKTVPTRQSIINMFDDLVSVQRGGLSDYFADIVGPITAEAKSSISGNVSSSLASAGGSSSATPSTLRIAALRLISDICKTHSSSLLQPYLSKIVAAVTAAVHDRFYKISSDALRTAEELVKTITPPRSRNAGTKYKAELEKLYEVILDRGSANDADAEVRQRAIHALGVLVSRTSSSEGSELLSDDKRKVALEVLKDRLKNETTRLAAVRAVDNVAAFAVTPGQLSKDWIQNVALELSSQLRKANRSLRGSSVVALKHLVLSKAAQGQLEPSTIQGIVTALMPAVTNSDTHLLGPALLILANMVQTNPALVVTEGMVAALCQLLKSHFASIVLDQLLELMDRVGQSGTAGQLMRGLLNEVSVLGDPSVVGKVIGTLLVTGGNSTGVSLDSFVSELQTSAQTGDDARVSLALAVLGEAGFRLGAKSPLEPDLFLAQFHAEPDKVSLAAAIALGRAGSGNVSKFLPVILKTMQQGGNTQYLLIQSIKEVLQSIPVQSTDLRDYALAIWEQLLAASENADNRVVCAECAGRLVILDPSLFMPKLEQQTLLKAKSPGIRGMAVQAVRYTLPESDDAFDAMLKSTLISMLLVMLQDSDMEIRRLAMSTLNSAAHNKPDLILPHLGDLVPFVLSESVIKPELIKEVLLGPFKHLVDDGLEVRKSAYETLYALMETAFTRMNNIDFYDRVVAGLKDDNDIRQLCNLMVTKLIVIDPDETARRLDSIAEAYRGVLSVKLKDNAVKQDIEKQEEANKSVLRVTLLLGDKMKAMTGNAGAATSNAGAAGVWTLYWEWVNKEFEKQLKSLREETKELQTRMV</sequence>
<protein>
    <submittedName>
        <fullName evidence="6">Cullin binding protein CanA</fullName>
    </submittedName>
</protein>
<evidence type="ECO:0000256" key="4">
    <source>
        <dbReference type="SAM" id="MobiDB-lite"/>
    </source>
</evidence>
<comment type="caution">
    <text evidence="6">The sequence shown here is derived from an EMBL/GenBank/DDBJ whole genome shotgun (WGS) entry which is preliminary data.</text>
</comment>
<dbReference type="GO" id="GO:0010265">
    <property type="term" value="P:SCF complex assembly"/>
    <property type="evidence" value="ECO:0007669"/>
    <property type="project" value="InterPro"/>
</dbReference>
<feature type="domain" description="TATA-binding protein interacting (TIP20)" evidence="5">
    <location>
        <begin position="1212"/>
        <end position="1387"/>
    </location>
</feature>
<keyword evidence="7" id="KW-1185">Reference proteome</keyword>
<evidence type="ECO:0000256" key="2">
    <source>
        <dbReference type="ARBA" id="ARBA00022737"/>
    </source>
</evidence>
<gene>
    <name evidence="6" type="primary">CAND1</name>
    <name evidence="6" type="ORF">O9K51_07941</name>
</gene>
<name>A0AB34FLI9_9HYPO</name>
<dbReference type="Pfam" id="PF08623">
    <property type="entry name" value="TIP120"/>
    <property type="match status" value="1"/>
</dbReference>
<evidence type="ECO:0000313" key="7">
    <source>
        <dbReference type="Proteomes" id="UP001163105"/>
    </source>
</evidence>
<dbReference type="InterPro" id="IPR039852">
    <property type="entry name" value="CAND1/CAND2"/>
</dbReference>
<proteinExistence type="inferred from homology"/>
<evidence type="ECO:0000256" key="3">
    <source>
        <dbReference type="ARBA" id="ARBA00022786"/>
    </source>
</evidence>
<dbReference type="InterPro" id="IPR016024">
    <property type="entry name" value="ARM-type_fold"/>
</dbReference>
<dbReference type="InterPro" id="IPR011989">
    <property type="entry name" value="ARM-like"/>
</dbReference>
<dbReference type="InterPro" id="IPR013932">
    <property type="entry name" value="TATA-bd_TIP120"/>
</dbReference>
<accession>A0AB34FLI9</accession>
<organism evidence="6 7">
    <name type="scientific">Purpureocillium lavendulum</name>
    <dbReference type="NCBI Taxonomy" id="1247861"/>
    <lineage>
        <taxon>Eukaryota</taxon>
        <taxon>Fungi</taxon>
        <taxon>Dikarya</taxon>
        <taxon>Ascomycota</taxon>
        <taxon>Pezizomycotina</taxon>
        <taxon>Sordariomycetes</taxon>
        <taxon>Hypocreomycetidae</taxon>
        <taxon>Hypocreales</taxon>
        <taxon>Ophiocordycipitaceae</taxon>
        <taxon>Purpureocillium</taxon>
    </lineage>
</organism>
<feature type="region of interest" description="Disordered" evidence="4">
    <location>
        <begin position="421"/>
        <end position="451"/>
    </location>
</feature>
<keyword evidence="3" id="KW-0833">Ubl conjugation pathway</keyword>